<gene>
    <name evidence="3" type="ORF">HPB48_020619</name>
</gene>
<sequence length="307" mass="33950">MPKLLFLSDPDRNVPATLEEARVNLQKTSAIGIPFVQPNREILQSFVPSQLIDAFDDVSDAAAKIEPLAEPKKKRRSRKDGRHRSRMFKTAGNDGIVQNSHHGSSVVQASQKTSKKFKQTGNISDIRSDFVAHLASVEPLRFSSEYLHSGTSTSTSTRSNKQACNVSDFDEEITPQNVHAFLGKDSGQITRSGTREPTLSGHSSSAVGPGAGQQAMNSLRLYSPQRGTMKPATLQPSIWDRRFVTDDPSTPAPKPPNLAWIGIALIVICFVLMVVMYTNFLIHKARWEKDRATRVPKLTLKFPSTIR</sequence>
<evidence type="ECO:0000256" key="1">
    <source>
        <dbReference type="SAM" id="MobiDB-lite"/>
    </source>
</evidence>
<feature type="transmembrane region" description="Helical" evidence="2">
    <location>
        <begin position="258"/>
        <end position="282"/>
    </location>
</feature>
<evidence type="ECO:0000256" key="2">
    <source>
        <dbReference type="SAM" id="Phobius"/>
    </source>
</evidence>
<organism evidence="3 4">
    <name type="scientific">Haemaphysalis longicornis</name>
    <name type="common">Bush tick</name>
    <dbReference type="NCBI Taxonomy" id="44386"/>
    <lineage>
        <taxon>Eukaryota</taxon>
        <taxon>Metazoa</taxon>
        <taxon>Ecdysozoa</taxon>
        <taxon>Arthropoda</taxon>
        <taxon>Chelicerata</taxon>
        <taxon>Arachnida</taxon>
        <taxon>Acari</taxon>
        <taxon>Parasitiformes</taxon>
        <taxon>Ixodida</taxon>
        <taxon>Ixodoidea</taxon>
        <taxon>Ixodidae</taxon>
        <taxon>Haemaphysalinae</taxon>
        <taxon>Haemaphysalis</taxon>
    </lineage>
</organism>
<reference evidence="3 4" key="1">
    <citation type="journal article" date="2020" name="Cell">
        <title>Large-Scale Comparative Analyses of Tick Genomes Elucidate Their Genetic Diversity and Vector Capacities.</title>
        <authorList>
            <consortium name="Tick Genome and Microbiome Consortium (TIGMIC)"/>
            <person name="Jia N."/>
            <person name="Wang J."/>
            <person name="Shi W."/>
            <person name="Du L."/>
            <person name="Sun Y."/>
            <person name="Zhan W."/>
            <person name="Jiang J.F."/>
            <person name="Wang Q."/>
            <person name="Zhang B."/>
            <person name="Ji P."/>
            <person name="Bell-Sakyi L."/>
            <person name="Cui X.M."/>
            <person name="Yuan T.T."/>
            <person name="Jiang B.G."/>
            <person name="Yang W.F."/>
            <person name="Lam T.T."/>
            <person name="Chang Q.C."/>
            <person name="Ding S.J."/>
            <person name="Wang X.J."/>
            <person name="Zhu J.G."/>
            <person name="Ruan X.D."/>
            <person name="Zhao L."/>
            <person name="Wei J.T."/>
            <person name="Ye R.Z."/>
            <person name="Que T.C."/>
            <person name="Du C.H."/>
            <person name="Zhou Y.H."/>
            <person name="Cheng J.X."/>
            <person name="Dai P.F."/>
            <person name="Guo W.B."/>
            <person name="Han X.H."/>
            <person name="Huang E.J."/>
            <person name="Li L.F."/>
            <person name="Wei W."/>
            <person name="Gao Y.C."/>
            <person name="Liu J.Z."/>
            <person name="Shao H.Z."/>
            <person name="Wang X."/>
            <person name="Wang C.C."/>
            <person name="Yang T.C."/>
            <person name="Huo Q.B."/>
            <person name="Li W."/>
            <person name="Chen H.Y."/>
            <person name="Chen S.E."/>
            <person name="Zhou L.G."/>
            <person name="Ni X.B."/>
            <person name="Tian J.H."/>
            <person name="Sheng Y."/>
            <person name="Liu T."/>
            <person name="Pan Y.S."/>
            <person name="Xia L.Y."/>
            <person name="Li J."/>
            <person name="Zhao F."/>
            <person name="Cao W.C."/>
        </authorList>
    </citation>
    <scope>NUCLEOTIDE SEQUENCE [LARGE SCALE GENOMIC DNA]</scope>
    <source>
        <strain evidence="3">HaeL-2018</strain>
    </source>
</reference>
<comment type="caution">
    <text evidence="3">The sequence shown here is derived from an EMBL/GenBank/DDBJ whole genome shotgun (WGS) entry which is preliminary data.</text>
</comment>
<name>A0A9J6GHY7_HAELO</name>
<keyword evidence="4" id="KW-1185">Reference proteome</keyword>
<keyword evidence="2" id="KW-0472">Membrane</keyword>
<feature type="region of interest" description="Disordered" evidence="1">
    <location>
        <begin position="182"/>
        <end position="210"/>
    </location>
</feature>
<feature type="compositionally biased region" description="Polar residues" evidence="1">
    <location>
        <begin position="187"/>
        <end position="206"/>
    </location>
</feature>
<protein>
    <submittedName>
        <fullName evidence="3">Uncharacterized protein</fullName>
    </submittedName>
</protein>
<keyword evidence="2" id="KW-0812">Transmembrane</keyword>
<dbReference type="EMBL" id="JABSTR010000007">
    <property type="protein sequence ID" value="KAH9374818.1"/>
    <property type="molecule type" value="Genomic_DNA"/>
</dbReference>
<dbReference type="Proteomes" id="UP000821853">
    <property type="component" value="Chromosome 5"/>
</dbReference>
<accession>A0A9J6GHY7</accession>
<dbReference type="VEuPathDB" id="VectorBase:HLOH_049305"/>
<evidence type="ECO:0000313" key="4">
    <source>
        <dbReference type="Proteomes" id="UP000821853"/>
    </source>
</evidence>
<dbReference type="AlphaFoldDB" id="A0A9J6GHY7"/>
<proteinExistence type="predicted"/>
<evidence type="ECO:0000313" key="3">
    <source>
        <dbReference type="EMBL" id="KAH9374818.1"/>
    </source>
</evidence>
<keyword evidence="2" id="KW-1133">Transmembrane helix</keyword>